<keyword evidence="1" id="KW-0805">Transcription regulation</keyword>
<dbReference type="Pfam" id="PF05043">
    <property type="entry name" value="Mga"/>
    <property type="match status" value="2"/>
</dbReference>
<keyword evidence="5" id="KW-1185">Reference proteome</keyword>
<reference evidence="4 5" key="1">
    <citation type="journal article" date="2015" name="Genome Announc.">
        <title>Expanding the biotechnology potential of lactobacilli through comparative genomics of 213 strains and associated genera.</title>
        <authorList>
            <person name="Sun Z."/>
            <person name="Harris H.M."/>
            <person name="McCann A."/>
            <person name="Guo C."/>
            <person name="Argimon S."/>
            <person name="Zhang W."/>
            <person name="Yang X."/>
            <person name="Jeffery I.B."/>
            <person name="Cooney J.C."/>
            <person name="Kagawa T.F."/>
            <person name="Liu W."/>
            <person name="Song Y."/>
            <person name="Salvetti E."/>
            <person name="Wrobel A."/>
            <person name="Rasinkangas P."/>
            <person name="Parkhill J."/>
            <person name="Rea M.C."/>
            <person name="O'Sullivan O."/>
            <person name="Ritari J."/>
            <person name="Douillard F.P."/>
            <person name="Paul Ross R."/>
            <person name="Yang R."/>
            <person name="Briner A.E."/>
            <person name="Felis G.E."/>
            <person name="de Vos W.M."/>
            <person name="Barrangou R."/>
            <person name="Klaenhammer T.R."/>
            <person name="Caufield P.W."/>
            <person name="Cui Y."/>
            <person name="Zhang H."/>
            <person name="O'Toole P.W."/>
        </authorList>
    </citation>
    <scope>NUCLEOTIDE SEQUENCE [LARGE SCALE GENOMIC DNA]</scope>
    <source>
        <strain evidence="4 5">JCM 15530</strain>
    </source>
</reference>
<protein>
    <recommendedName>
        <fullName evidence="3">Mga helix-turn-helix domain-containing protein</fullName>
    </recommendedName>
</protein>
<name>A0A0R1HMU2_9LACO</name>
<dbReference type="OrthoDB" id="2174457at2"/>
<dbReference type="PANTHER" id="PTHR30185">
    <property type="entry name" value="CRYPTIC BETA-GLUCOSIDE BGL OPERON ANTITERMINATOR"/>
    <property type="match status" value="1"/>
</dbReference>
<dbReference type="PANTHER" id="PTHR30185:SF18">
    <property type="entry name" value="TRANSCRIPTIONAL REGULATOR MTLR"/>
    <property type="match status" value="1"/>
</dbReference>
<evidence type="ECO:0000313" key="4">
    <source>
        <dbReference type="EMBL" id="KRK47952.1"/>
    </source>
</evidence>
<evidence type="ECO:0000313" key="5">
    <source>
        <dbReference type="Proteomes" id="UP000050911"/>
    </source>
</evidence>
<evidence type="ECO:0000259" key="3">
    <source>
        <dbReference type="Pfam" id="PF05043"/>
    </source>
</evidence>
<dbReference type="RefSeq" id="WP_056942655.1">
    <property type="nucleotide sequence ID" value="NZ_AZCX01000005.1"/>
</dbReference>
<gene>
    <name evidence="4" type="ORF">FC96_GL002157</name>
</gene>
<sequence>MKSFLDGQYVHLLQLLKAIITEQPNVSIPTLAEKFSMAPGTTNGLIKQLREDLKPYALDIHKNESGLITLTESGRTTLVKTAYSNTVYQQLMMRYLNKSKIFFMLLTLLNEGAVDRQTFCDKMFISQATFSRYRRRVTELLNQYYLGLNSQNSILGDETQIVMFFTALLTESGYTS</sequence>
<organism evidence="4 5">
    <name type="scientific">Secundilactobacillus kimchicus JCM 15530</name>
    <dbReference type="NCBI Taxonomy" id="1302272"/>
    <lineage>
        <taxon>Bacteria</taxon>
        <taxon>Bacillati</taxon>
        <taxon>Bacillota</taxon>
        <taxon>Bacilli</taxon>
        <taxon>Lactobacillales</taxon>
        <taxon>Lactobacillaceae</taxon>
        <taxon>Secundilactobacillus</taxon>
    </lineage>
</organism>
<dbReference type="AlphaFoldDB" id="A0A0R1HMU2"/>
<evidence type="ECO:0000256" key="1">
    <source>
        <dbReference type="ARBA" id="ARBA00023015"/>
    </source>
</evidence>
<dbReference type="STRING" id="1302272.FC96_GL002157"/>
<feature type="domain" description="Mga helix-turn-helix" evidence="3">
    <location>
        <begin position="88"/>
        <end position="168"/>
    </location>
</feature>
<evidence type="ECO:0000256" key="2">
    <source>
        <dbReference type="ARBA" id="ARBA00023163"/>
    </source>
</evidence>
<dbReference type="PATRIC" id="fig|1302272.5.peg.2206"/>
<comment type="caution">
    <text evidence="4">The sequence shown here is derived from an EMBL/GenBank/DDBJ whole genome shotgun (WGS) entry which is preliminary data.</text>
</comment>
<dbReference type="Proteomes" id="UP000050911">
    <property type="component" value="Unassembled WGS sequence"/>
</dbReference>
<dbReference type="EMBL" id="AZCX01000005">
    <property type="protein sequence ID" value="KRK47952.1"/>
    <property type="molecule type" value="Genomic_DNA"/>
</dbReference>
<dbReference type="InterPro" id="IPR050661">
    <property type="entry name" value="BglG_antiterminators"/>
</dbReference>
<accession>A0A0R1HMU2</accession>
<proteinExistence type="predicted"/>
<keyword evidence="2" id="KW-0804">Transcription</keyword>
<dbReference type="InterPro" id="IPR007737">
    <property type="entry name" value="Mga_HTH"/>
</dbReference>
<feature type="domain" description="Mga helix-turn-helix" evidence="3">
    <location>
        <begin position="13"/>
        <end position="65"/>
    </location>
</feature>